<organism evidence="1 2">
    <name type="scientific">Nephila pilipes</name>
    <name type="common">Giant wood spider</name>
    <name type="synonym">Nephila maculata</name>
    <dbReference type="NCBI Taxonomy" id="299642"/>
    <lineage>
        <taxon>Eukaryota</taxon>
        <taxon>Metazoa</taxon>
        <taxon>Ecdysozoa</taxon>
        <taxon>Arthropoda</taxon>
        <taxon>Chelicerata</taxon>
        <taxon>Arachnida</taxon>
        <taxon>Araneae</taxon>
        <taxon>Araneomorphae</taxon>
        <taxon>Entelegynae</taxon>
        <taxon>Araneoidea</taxon>
        <taxon>Nephilidae</taxon>
        <taxon>Nephila</taxon>
    </lineage>
</organism>
<name>A0A8X6UAC2_NEPPI</name>
<keyword evidence="2" id="KW-1185">Reference proteome</keyword>
<accession>A0A8X6UAC2</accession>
<reference evidence="1" key="1">
    <citation type="submission" date="2020-08" db="EMBL/GenBank/DDBJ databases">
        <title>Multicomponent nature underlies the extraordinary mechanical properties of spider dragline silk.</title>
        <authorList>
            <person name="Kono N."/>
            <person name="Nakamura H."/>
            <person name="Mori M."/>
            <person name="Yoshida Y."/>
            <person name="Ohtoshi R."/>
            <person name="Malay A.D."/>
            <person name="Moran D.A.P."/>
            <person name="Tomita M."/>
            <person name="Numata K."/>
            <person name="Arakawa K."/>
        </authorList>
    </citation>
    <scope>NUCLEOTIDE SEQUENCE</scope>
</reference>
<evidence type="ECO:0000313" key="2">
    <source>
        <dbReference type="Proteomes" id="UP000887013"/>
    </source>
</evidence>
<gene>
    <name evidence="1" type="ORF">NPIL_272531</name>
</gene>
<proteinExistence type="predicted"/>
<sequence>MLSKHQLKNKMRNNRQSVAISCKVCISDISASISRRGLGSGDKASRVLRSLVDSIYYDLVKQVRFNG</sequence>
<dbReference type="AlphaFoldDB" id="A0A8X6UAC2"/>
<evidence type="ECO:0000313" key="1">
    <source>
        <dbReference type="EMBL" id="GFT97051.1"/>
    </source>
</evidence>
<dbReference type="EMBL" id="BMAW01122019">
    <property type="protein sequence ID" value="GFT97051.1"/>
    <property type="molecule type" value="Genomic_DNA"/>
</dbReference>
<protein>
    <submittedName>
        <fullName evidence="1">Uncharacterized protein</fullName>
    </submittedName>
</protein>
<dbReference type="Proteomes" id="UP000887013">
    <property type="component" value="Unassembled WGS sequence"/>
</dbReference>
<comment type="caution">
    <text evidence="1">The sequence shown here is derived from an EMBL/GenBank/DDBJ whole genome shotgun (WGS) entry which is preliminary data.</text>
</comment>